<evidence type="ECO:0000313" key="2">
    <source>
        <dbReference type="WBParaSite" id="PEQ_0000069401-mRNA-1"/>
    </source>
</evidence>
<protein>
    <submittedName>
        <fullName evidence="2">Uncharacterized protein</fullName>
    </submittedName>
</protein>
<dbReference type="WBParaSite" id="PEQ_0000069401-mRNA-1">
    <property type="protein sequence ID" value="PEQ_0000069401-mRNA-1"/>
    <property type="gene ID" value="PEQ_0000069401"/>
</dbReference>
<reference evidence="2" key="1">
    <citation type="submission" date="2022-11" db="UniProtKB">
        <authorList>
            <consortium name="WormBaseParasite"/>
        </authorList>
    </citation>
    <scope>IDENTIFICATION</scope>
</reference>
<name>A0A914R264_PAREQ</name>
<keyword evidence="1" id="KW-1185">Reference proteome</keyword>
<dbReference type="AlphaFoldDB" id="A0A914R264"/>
<sequence length="32" mass="3645">MLHSKKVSPALRSVVQMVAHYWPLLTTHLSTL</sequence>
<organism evidence="1 2">
    <name type="scientific">Parascaris equorum</name>
    <name type="common">Equine roundworm</name>
    <dbReference type="NCBI Taxonomy" id="6256"/>
    <lineage>
        <taxon>Eukaryota</taxon>
        <taxon>Metazoa</taxon>
        <taxon>Ecdysozoa</taxon>
        <taxon>Nematoda</taxon>
        <taxon>Chromadorea</taxon>
        <taxon>Rhabditida</taxon>
        <taxon>Spirurina</taxon>
        <taxon>Ascaridomorpha</taxon>
        <taxon>Ascaridoidea</taxon>
        <taxon>Ascarididae</taxon>
        <taxon>Parascaris</taxon>
    </lineage>
</organism>
<accession>A0A914R264</accession>
<proteinExistence type="predicted"/>
<dbReference type="Proteomes" id="UP000887564">
    <property type="component" value="Unplaced"/>
</dbReference>
<evidence type="ECO:0000313" key="1">
    <source>
        <dbReference type="Proteomes" id="UP000887564"/>
    </source>
</evidence>